<dbReference type="Gene3D" id="2.40.30.20">
    <property type="match status" value="1"/>
</dbReference>
<organism evidence="1 2">
    <name type="scientific">Methylorubrum suomiense</name>
    <dbReference type="NCBI Taxonomy" id="144191"/>
    <lineage>
        <taxon>Bacteria</taxon>
        <taxon>Pseudomonadati</taxon>
        <taxon>Pseudomonadota</taxon>
        <taxon>Alphaproteobacteria</taxon>
        <taxon>Hyphomicrobiales</taxon>
        <taxon>Methylobacteriaceae</taxon>
        <taxon>Methylorubrum</taxon>
    </lineage>
</organism>
<keyword evidence="2" id="KW-1185">Reference proteome</keyword>
<sequence>MLPSARPLGGLNSVSIGEIKPGESVVRGTAPIGFTAVCRKYIDGVPTTLGDATVSITGAVTYNLASPAVAGDRYDFYATLRIASLTATVPNIGGLLGPTTASFTIGAPANSSILVFNGLGPGEFVQTQSPNDGRGVLDQNGLAFLIGSSASSPGDTLYTFTTNLGRVLKTTVTALSLVQPILTKTLGSATAASVSFAQLPAGASITNPSSTPGSYFTVNATTGVVSTTAAFVSAALGSVTLNVAVRDAGDITTLRVVIAAGEVDVDTGSRLTSAITAAAVGATIGLTDTFVDGAAVTISRVFSGEITHPHKGIGPAESILDPTCLTDSAVPKLTGGLVIKARTLFAPRFNFKVTLNGPENIALDGFAFRNVATSDSYNAKFNEVLPQNEVIWIPTLSNGAVTGVSSFVQTGKGYLASKNERRVYISHNKPTTVVGITNTKAAQLVVTYPNHGLAAGRAIRFNTDGVLPRPLSSLLSDSFFVKEVLSADTFTVSMTSTGVAVTVSEPGSGTHYCGPGSGFLGWFDPDEFGNINETTPLTIVSPGQGYDATMRFRQPRVGETTQLANCQSNIATAESAVQLGFSQNTLSKVIVRNCSFGNPGGSVNRIPWCIDLRNAEQAYIHDCVFDNYYIALQVWQCNDGEIARCLSAGNANDFYREYTANSPLGNQLATGPLFRVLGNVGVDPMSAVDWSNSHADWMQVGTQLDLSLQHRTVLRFNRVYWPGNILKFQTQPILNTQGWIAYYFDISDNLFISSTQNYQLGSAVNKDLCRFSRNTCIRYIEEWTDLNAFSPKYPSCVEPWMNYRGPWSGTTSYAYGHVVKVDGIYYSSKIDGNLGNAVSDTAKWFPNYVYDVGIYDNIMGQIWANVPNATGQDRVSFLQDPANDDGVFTKECFNFHAKGNFYSSNYTESGPTSFPQIFTGGAAFFDTYTLPGDVVGYRGYIPKVPTNSFAAARAAIDAAFSTRAGSAAAGRGYLQEGGVPTYPLRPANTNRITLENGSGSLLSESGAGFVTQEAA</sequence>
<gene>
    <name evidence="1" type="ORF">BGCPKDLD_4718</name>
</gene>
<proteinExistence type="predicted"/>
<dbReference type="EMBL" id="BPRE01000020">
    <property type="protein sequence ID" value="GJE78107.1"/>
    <property type="molecule type" value="Genomic_DNA"/>
</dbReference>
<protein>
    <submittedName>
        <fullName evidence="1">Uncharacterized protein</fullName>
    </submittedName>
</protein>
<name>A0ABQ4V4Q0_9HYPH</name>
<dbReference type="InterPro" id="IPR023366">
    <property type="entry name" value="ATP_synth_asu-like_sf"/>
</dbReference>
<evidence type="ECO:0000313" key="1">
    <source>
        <dbReference type="EMBL" id="GJE78107.1"/>
    </source>
</evidence>
<reference evidence="1" key="2">
    <citation type="submission" date="2021-08" db="EMBL/GenBank/DDBJ databases">
        <authorList>
            <person name="Tani A."/>
            <person name="Ola A."/>
            <person name="Ogura Y."/>
            <person name="Katsura K."/>
            <person name="Hayashi T."/>
        </authorList>
    </citation>
    <scope>NUCLEOTIDE SEQUENCE</scope>
    <source>
        <strain evidence="1">DSM 14458</strain>
    </source>
</reference>
<evidence type="ECO:0000313" key="2">
    <source>
        <dbReference type="Proteomes" id="UP001055093"/>
    </source>
</evidence>
<dbReference type="Proteomes" id="UP001055093">
    <property type="component" value="Unassembled WGS sequence"/>
</dbReference>
<reference evidence="1" key="1">
    <citation type="journal article" date="2021" name="Front. Microbiol.">
        <title>Comprehensive Comparative Genomics and Phenotyping of Methylobacterium Species.</title>
        <authorList>
            <person name="Alessa O."/>
            <person name="Ogura Y."/>
            <person name="Fujitani Y."/>
            <person name="Takami H."/>
            <person name="Hayashi T."/>
            <person name="Sahin N."/>
            <person name="Tani A."/>
        </authorList>
    </citation>
    <scope>NUCLEOTIDE SEQUENCE</scope>
    <source>
        <strain evidence="1">DSM 14458</strain>
    </source>
</reference>
<comment type="caution">
    <text evidence="1">The sequence shown here is derived from an EMBL/GenBank/DDBJ whole genome shotgun (WGS) entry which is preliminary data.</text>
</comment>
<dbReference type="RefSeq" id="WP_238308691.1">
    <property type="nucleotide sequence ID" value="NZ_BPRE01000020.1"/>
</dbReference>
<accession>A0ABQ4V4Q0</accession>